<evidence type="ECO:0000313" key="6">
    <source>
        <dbReference type="EMBL" id="KAK8852448.1"/>
    </source>
</evidence>
<name>A0ABR2HTY8_9EUKA</name>
<evidence type="ECO:0000256" key="1">
    <source>
        <dbReference type="ARBA" id="ARBA00022448"/>
    </source>
</evidence>
<gene>
    <name evidence="6" type="ORF">M9Y10_017424</name>
</gene>
<feature type="compositionally biased region" description="Polar residues" evidence="4">
    <location>
        <begin position="1093"/>
        <end position="1105"/>
    </location>
</feature>
<protein>
    <recommendedName>
        <fullName evidence="5">DOP1 N-terminal domain-containing protein</fullName>
    </recommendedName>
</protein>
<evidence type="ECO:0000256" key="3">
    <source>
        <dbReference type="ARBA" id="ARBA00046326"/>
    </source>
</evidence>
<dbReference type="InterPro" id="IPR016024">
    <property type="entry name" value="ARM-type_fold"/>
</dbReference>
<reference evidence="6 7" key="1">
    <citation type="submission" date="2024-04" db="EMBL/GenBank/DDBJ databases">
        <title>Tritrichomonas musculus Genome.</title>
        <authorList>
            <person name="Alves-Ferreira E."/>
            <person name="Grigg M."/>
            <person name="Lorenzi H."/>
            <person name="Galac M."/>
        </authorList>
    </citation>
    <scope>NUCLEOTIDE SEQUENCE [LARGE SCALE GENOMIC DNA]</scope>
    <source>
        <strain evidence="6 7">EAF2021</strain>
    </source>
</reference>
<dbReference type="InterPro" id="IPR007249">
    <property type="entry name" value="DOP1_N"/>
</dbReference>
<evidence type="ECO:0000313" key="7">
    <source>
        <dbReference type="Proteomes" id="UP001470230"/>
    </source>
</evidence>
<keyword evidence="2" id="KW-0653">Protein transport</keyword>
<dbReference type="Proteomes" id="UP001470230">
    <property type="component" value="Unassembled WGS sequence"/>
</dbReference>
<comment type="caution">
    <text evidence="6">The sequence shown here is derived from an EMBL/GenBank/DDBJ whole genome shotgun (WGS) entry which is preliminary data.</text>
</comment>
<dbReference type="Pfam" id="PF04118">
    <property type="entry name" value="Dopey_N"/>
    <property type="match status" value="1"/>
</dbReference>
<dbReference type="PANTHER" id="PTHR14042">
    <property type="entry name" value="DOPEY-RELATED"/>
    <property type="match status" value="1"/>
</dbReference>
<comment type="similarity">
    <text evidence="3">Belongs to the DOP1 family.</text>
</comment>
<evidence type="ECO:0000256" key="4">
    <source>
        <dbReference type="SAM" id="MobiDB-lite"/>
    </source>
</evidence>
<proteinExistence type="inferred from homology"/>
<keyword evidence="7" id="KW-1185">Reference proteome</keyword>
<dbReference type="PANTHER" id="PTHR14042:SF24">
    <property type="entry name" value="PROTEIN DOPEY-1 HOMOLOG"/>
    <property type="match status" value="1"/>
</dbReference>
<feature type="region of interest" description="Disordered" evidence="4">
    <location>
        <begin position="1077"/>
        <end position="1105"/>
    </location>
</feature>
<dbReference type="SUPFAM" id="SSF48371">
    <property type="entry name" value="ARM repeat"/>
    <property type="match status" value="1"/>
</dbReference>
<dbReference type="EMBL" id="JAPFFF010000023">
    <property type="protein sequence ID" value="KAK8852448.1"/>
    <property type="molecule type" value="Genomic_DNA"/>
</dbReference>
<feature type="domain" description="DOP1 N-terminal" evidence="5">
    <location>
        <begin position="6"/>
        <end position="293"/>
    </location>
</feature>
<evidence type="ECO:0000256" key="2">
    <source>
        <dbReference type="ARBA" id="ARBA00022927"/>
    </source>
</evidence>
<keyword evidence="1" id="KW-0813">Transport</keyword>
<evidence type="ECO:0000259" key="5">
    <source>
        <dbReference type="Pfam" id="PF04118"/>
    </source>
</evidence>
<accession>A0ABR2HTY8</accession>
<feature type="compositionally biased region" description="Low complexity" evidence="4">
    <location>
        <begin position="1081"/>
        <end position="1092"/>
    </location>
</feature>
<sequence length="1556" mass="174189">MQQNAEKQLLVALSKFKLARDWVAINGCIQNIKEVCLNFRDEIYETPHTLLLSKTLSQCLSPSLPAGVQSSALDVYSLLFETAGESRLLRDFYIWAPGILQFFHSAGVSQRVTTLKLFSDFFIPLIPSNHRLGPPIILSILPGLTDDGTEVQSLDYQALDTIKRYLGSVQFWRAMFRSALTHPNTRSAFLVFTNKSDPFSEFHDIHNNRASGNDNDSNKNIDDLNDSRLITSLFTVLFNDSNVLIVRSALELFKASYSKLLSDGVKSDLSLKCFNLLSNEDKSIRRRVFQWITENINSKIVHLAVSKAEPIAIKVALEKGDEIKKMVIEKCLTMILSRGSEFDISIFFNFPSFLVDLETLFKSVSSIVTLENVQKKSRVELELISFDMQLRIIQFSPSSVSIEIRSKLLNEVLEKFVNLKKIETNKEAVALKLSELALLLVDSFDSENEKIKEIGKDAINSIFSDFKNIKTCLQFAVVLLSTVQLDVDYNLLVQTNNESFFCFQGIESLVALSKISVTALITLDENVDKCIIYCWQLLSLLAPTETLLTKSFDHEFDNLSELQILEKKVEVCKILVQIYYLYPSKFAIVLDQHWDSTSVMIFVTYTSEIPLPVLIVAQNKIKKQKKLNLTNSNLKISHFDNFNLLRMICGHSQLLLTDVKRLLTNASNENDIEYMTVIIESLTNLVSIDNKLFIKSMTDSSLISLIGQLLTINNISSNLLYSILSISENDSLLSKEVLSEISGLIENYILSNVTDSYAFRLIIPVALFLQDSSVNAFIDLVPKHPSMLTALLTVLEKMPSSDSHFVFIDSLCQRSIELLNSIQSKSFLTSYFDDNSFLNTNSNNNSFITLIDEPLLNDISRLFKLIICRTENEILENRATVKSSTLRRILTSVEDLSNDNCIASLTVSYIQDDANVRYSSLAPKYLPQVLSVAFNSFKILTIQSSMNLSSLNSSPNVSSSPSTNSLNSAAIDNNSNTASSFFASKFIVPFFLSFDNTWKLLFFYALAVTNSARMMQCVLSSISQLVQDNQMAYYIKSLVQVLSYNDSNEKPEIGTFCNLIETLLHLRHPVFINNAEPQMQTSSNSPPVSPTTAQPSQPSITSENSGAVASNNVFSSLLVNIQTNTSFSASSAPSAQAPIASAPPQSPIDIMPVFCSMFSQLHISPSSVVRLILTYQICFPQVSLSSLQVPFTSALSDAKVNQEEVQSIISFLCMLDNKEAVLKKSLFKSTSQSKITLLFTKLFSLCDKSSIQYPFFISKFVSFDPENTDWATTATMNMLSDPQFFQNGFNYLSTSMSAIKSVSKSSSEKFVPLIFELLSKSSSDTGIMWIQMRSSSDAEGNVTRNLKLLSFVILSCDFDYFANRQQSISQQLLHFLSIVETNTASNVSNVSNSGNSSTLNMTTSVDGNNSNAFSSSISSCGNCSIKSLSAFKAFALFMKVMFLRFSSKFIESFLPIITNELTLAFTSEDDNIRAQSEVLLRNAIVTIPALFQFTEFAFIPDLITFPNNADLQQNQRQVWPIIKESADSLLHLTQPETLKKPNLEFDLLREFLESIE</sequence>
<dbReference type="InterPro" id="IPR040314">
    <property type="entry name" value="DOP1"/>
</dbReference>
<organism evidence="6 7">
    <name type="scientific">Tritrichomonas musculus</name>
    <dbReference type="NCBI Taxonomy" id="1915356"/>
    <lineage>
        <taxon>Eukaryota</taxon>
        <taxon>Metamonada</taxon>
        <taxon>Parabasalia</taxon>
        <taxon>Tritrichomonadida</taxon>
        <taxon>Tritrichomonadidae</taxon>
        <taxon>Tritrichomonas</taxon>
    </lineage>
</organism>